<reference evidence="3" key="1">
    <citation type="journal article" date="2013" name="Nat. Genet.">
        <title>The duck genome and transcriptome provide insight into an avian influenza virus reservoir species.</title>
        <authorList>
            <person name="Huang Y."/>
            <person name="Li Y."/>
            <person name="Burt D.W."/>
            <person name="Chen H."/>
            <person name="Zhang Y."/>
            <person name="Qian W."/>
            <person name="Kim H."/>
            <person name="Gan S."/>
            <person name="Zhao Y."/>
            <person name="Li J."/>
            <person name="Yi K."/>
            <person name="Feng H."/>
            <person name="Zhu P."/>
            <person name="Li B."/>
            <person name="Liu Q."/>
            <person name="Fairley S."/>
            <person name="Magor K.E."/>
            <person name="Du Z."/>
            <person name="Hu X."/>
            <person name="Goodman L."/>
            <person name="Tafer H."/>
            <person name="Vignal A."/>
            <person name="Lee T."/>
            <person name="Kim K.W."/>
            <person name="Sheng Z."/>
            <person name="An Y."/>
            <person name="Searle S."/>
            <person name="Herrero J."/>
            <person name="Groenen M.A."/>
            <person name="Crooijmans R.P."/>
            <person name="Faraut T."/>
            <person name="Cai Q."/>
            <person name="Webster R.G."/>
            <person name="Aldridge J.R."/>
            <person name="Warren W.C."/>
            <person name="Bartschat S."/>
            <person name="Kehr S."/>
            <person name="Marz M."/>
            <person name="Stadler P.F."/>
            <person name="Smith J."/>
            <person name="Kraus R.H."/>
            <person name="Zhao Y."/>
            <person name="Ren L."/>
            <person name="Fei J."/>
            <person name="Morisson M."/>
            <person name="Kaiser P."/>
            <person name="Griffin D.K."/>
            <person name="Rao M."/>
            <person name="Pitel F."/>
            <person name="Wang J."/>
            <person name="Li N."/>
        </authorList>
    </citation>
    <scope>NUCLEOTIDE SEQUENCE [LARGE SCALE GENOMIC DNA]</scope>
</reference>
<feature type="compositionally biased region" description="Polar residues" evidence="1">
    <location>
        <begin position="70"/>
        <end position="79"/>
    </location>
</feature>
<name>R0LRV3_ANAPL</name>
<evidence type="ECO:0000313" key="3">
    <source>
        <dbReference type="Proteomes" id="UP000296049"/>
    </source>
</evidence>
<accession>R0LRV3</accession>
<keyword evidence="3" id="KW-1185">Reference proteome</keyword>
<evidence type="ECO:0000256" key="1">
    <source>
        <dbReference type="SAM" id="MobiDB-lite"/>
    </source>
</evidence>
<sequence>MRLPPAEGIANNGTQHPEGLLAAPSQGKGLLGQHEFSGGCPAVSRPPSSIWAFPPPSRQPWQRGDVVRQPSDQSSQPENTDVKVPRVWASIGKLSSRGGIGMFTALQLLTVQLRNCRRSQSIAARTWRAQSARPPAAAAGVGHCWPHAMWMLRTRIGGRGWEPC</sequence>
<feature type="region of interest" description="Disordered" evidence="1">
    <location>
        <begin position="1"/>
        <end position="81"/>
    </location>
</feature>
<gene>
    <name evidence="2" type="ORF">Anapl_09232</name>
</gene>
<organism evidence="2 3">
    <name type="scientific">Anas platyrhynchos</name>
    <name type="common">Mallard</name>
    <name type="synonym">Anas boschas</name>
    <dbReference type="NCBI Taxonomy" id="8839"/>
    <lineage>
        <taxon>Eukaryota</taxon>
        <taxon>Metazoa</taxon>
        <taxon>Chordata</taxon>
        <taxon>Craniata</taxon>
        <taxon>Vertebrata</taxon>
        <taxon>Euteleostomi</taxon>
        <taxon>Archelosauria</taxon>
        <taxon>Archosauria</taxon>
        <taxon>Dinosauria</taxon>
        <taxon>Saurischia</taxon>
        <taxon>Theropoda</taxon>
        <taxon>Coelurosauria</taxon>
        <taxon>Aves</taxon>
        <taxon>Neognathae</taxon>
        <taxon>Galloanserae</taxon>
        <taxon>Anseriformes</taxon>
        <taxon>Anatidae</taxon>
        <taxon>Anatinae</taxon>
        <taxon>Anas</taxon>
    </lineage>
</organism>
<dbReference type="EMBL" id="KB742446">
    <property type="protein sequence ID" value="EOB08449.1"/>
    <property type="molecule type" value="Genomic_DNA"/>
</dbReference>
<dbReference type="Proteomes" id="UP000296049">
    <property type="component" value="Unassembled WGS sequence"/>
</dbReference>
<proteinExistence type="predicted"/>
<dbReference type="AlphaFoldDB" id="R0LRV3"/>
<evidence type="ECO:0000313" key="2">
    <source>
        <dbReference type="EMBL" id="EOB08449.1"/>
    </source>
</evidence>
<protein>
    <submittedName>
        <fullName evidence="2">Uncharacterized protein</fullName>
    </submittedName>
</protein>